<name>A0A3M9MGY8_9MICO</name>
<evidence type="ECO:0000259" key="2">
    <source>
        <dbReference type="SMART" id="SM00014"/>
    </source>
</evidence>
<feature type="domain" description="Phosphatidic acid phosphatase type 2/haloperoxidase" evidence="2">
    <location>
        <begin position="111"/>
        <end position="225"/>
    </location>
</feature>
<reference evidence="3 4" key="1">
    <citation type="submission" date="2018-11" db="EMBL/GenBank/DDBJ databases">
        <title>Draft genome of Simplicispira Flexivirga sp. BO-16.</title>
        <authorList>
            <person name="Im W.T."/>
        </authorList>
    </citation>
    <scope>NUCLEOTIDE SEQUENCE [LARGE SCALE GENOMIC DNA]</scope>
    <source>
        <strain evidence="3 4">BO-16</strain>
    </source>
</reference>
<dbReference type="OrthoDB" id="9789113at2"/>
<dbReference type="AlphaFoldDB" id="A0A3M9MGY8"/>
<dbReference type="Proteomes" id="UP000271678">
    <property type="component" value="Unassembled WGS sequence"/>
</dbReference>
<dbReference type="Pfam" id="PF01569">
    <property type="entry name" value="PAP2"/>
    <property type="match status" value="1"/>
</dbReference>
<evidence type="ECO:0000313" key="3">
    <source>
        <dbReference type="EMBL" id="RNI24819.1"/>
    </source>
</evidence>
<dbReference type="InterPro" id="IPR000326">
    <property type="entry name" value="PAP2/HPO"/>
</dbReference>
<feature type="transmembrane region" description="Helical" evidence="1">
    <location>
        <begin position="157"/>
        <end position="175"/>
    </location>
</feature>
<keyword evidence="4" id="KW-1185">Reference proteome</keyword>
<feature type="transmembrane region" description="Helical" evidence="1">
    <location>
        <begin position="214"/>
        <end position="235"/>
    </location>
</feature>
<comment type="caution">
    <text evidence="3">The sequence shown here is derived from an EMBL/GenBank/DDBJ whole genome shotgun (WGS) entry which is preliminary data.</text>
</comment>
<dbReference type="EMBL" id="RJJQ01000002">
    <property type="protein sequence ID" value="RNI24819.1"/>
    <property type="molecule type" value="Genomic_DNA"/>
</dbReference>
<dbReference type="Gene3D" id="1.20.144.10">
    <property type="entry name" value="Phosphatidic acid phosphatase type 2/haloperoxidase"/>
    <property type="match status" value="1"/>
</dbReference>
<feature type="transmembrane region" description="Helical" evidence="1">
    <location>
        <begin position="187"/>
        <end position="208"/>
    </location>
</feature>
<organism evidence="3 4">
    <name type="scientific">Flexivirga caeni</name>
    <dbReference type="NCBI Taxonomy" id="2294115"/>
    <lineage>
        <taxon>Bacteria</taxon>
        <taxon>Bacillati</taxon>
        <taxon>Actinomycetota</taxon>
        <taxon>Actinomycetes</taxon>
        <taxon>Micrococcales</taxon>
        <taxon>Dermacoccaceae</taxon>
        <taxon>Flexivirga</taxon>
    </lineage>
</organism>
<evidence type="ECO:0000256" key="1">
    <source>
        <dbReference type="SAM" id="Phobius"/>
    </source>
</evidence>
<dbReference type="RefSeq" id="WP_123270109.1">
    <property type="nucleotide sequence ID" value="NZ_RJJQ01000002.1"/>
</dbReference>
<sequence length="243" mass="25548">MAPPSTRSEARQRRAAHRAAASWRQTVGAHPVMLLAGLAIGLLGLVVGAIVTGVGARDSGELSLDIWLSRHRDGLLVAVGKVVQVGFGPMVAPQILVVVCAALWWRRDRVAAVIVALLAIPGWFSVEAGKILFHRARPPAGTVHALVHETQPDSFPSGHVAFAAALVAALAVAFHHRRHVSTWIYRVGVPVVVVVAACRLIVGAHYLADVLASPLFATGTILVLVALGSHLPAALSKRLATTP</sequence>
<proteinExistence type="predicted"/>
<feature type="transmembrane region" description="Helical" evidence="1">
    <location>
        <begin position="75"/>
        <end position="103"/>
    </location>
</feature>
<dbReference type="SMART" id="SM00014">
    <property type="entry name" value="acidPPc"/>
    <property type="match status" value="1"/>
</dbReference>
<accession>A0A3M9MGY8</accession>
<keyword evidence="1" id="KW-0472">Membrane</keyword>
<evidence type="ECO:0000313" key="4">
    <source>
        <dbReference type="Proteomes" id="UP000271678"/>
    </source>
</evidence>
<keyword evidence="1" id="KW-1133">Transmembrane helix</keyword>
<gene>
    <name evidence="3" type="ORF">EFY87_03770</name>
</gene>
<feature type="transmembrane region" description="Helical" evidence="1">
    <location>
        <begin position="110"/>
        <end position="126"/>
    </location>
</feature>
<protein>
    <submittedName>
        <fullName evidence="3">Phosphatase PAP2 family protein</fullName>
    </submittedName>
</protein>
<dbReference type="InterPro" id="IPR036938">
    <property type="entry name" value="PAP2/HPO_sf"/>
</dbReference>
<keyword evidence="1" id="KW-0812">Transmembrane</keyword>
<dbReference type="SUPFAM" id="SSF48317">
    <property type="entry name" value="Acid phosphatase/Vanadium-dependent haloperoxidase"/>
    <property type="match status" value="1"/>
</dbReference>
<feature type="transmembrane region" description="Helical" evidence="1">
    <location>
        <begin position="32"/>
        <end position="55"/>
    </location>
</feature>